<organism evidence="1 2">
    <name type="scientific">Naganishia onofrii</name>
    <dbReference type="NCBI Taxonomy" id="1851511"/>
    <lineage>
        <taxon>Eukaryota</taxon>
        <taxon>Fungi</taxon>
        <taxon>Dikarya</taxon>
        <taxon>Basidiomycota</taxon>
        <taxon>Agaricomycotina</taxon>
        <taxon>Tremellomycetes</taxon>
        <taxon>Filobasidiales</taxon>
        <taxon>Filobasidiaceae</taxon>
        <taxon>Naganishia</taxon>
    </lineage>
</organism>
<accession>A0ACC2XY31</accession>
<name>A0ACC2XY31_9TREE</name>
<dbReference type="Proteomes" id="UP001234202">
    <property type="component" value="Unassembled WGS sequence"/>
</dbReference>
<gene>
    <name evidence="1" type="ORF">QFC24_000253</name>
</gene>
<comment type="caution">
    <text evidence="1">The sequence shown here is derived from an EMBL/GenBank/DDBJ whole genome shotgun (WGS) entry which is preliminary data.</text>
</comment>
<reference evidence="1" key="1">
    <citation type="submission" date="2023-04" db="EMBL/GenBank/DDBJ databases">
        <title>Draft Genome sequencing of Naganishia species isolated from polar environments using Oxford Nanopore Technology.</title>
        <authorList>
            <person name="Leo P."/>
            <person name="Venkateswaran K."/>
        </authorList>
    </citation>
    <scope>NUCLEOTIDE SEQUENCE</scope>
    <source>
        <strain evidence="1">DBVPG 5303</strain>
    </source>
</reference>
<keyword evidence="2" id="KW-1185">Reference proteome</keyword>
<evidence type="ECO:0000313" key="1">
    <source>
        <dbReference type="EMBL" id="KAJ9127967.1"/>
    </source>
</evidence>
<evidence type="ECO:0000313" key="2">
    <source>
        <dbReference type="Proteomes" id="UP001234202"/>
    </source>
</evidence>
<proteinExistence type="predicted"/>
<dbReference type="EMBL" id="JASBWV010000001">
    <property type="protein sequence ID" value="KAJ9127967.1"/>
    <property type="molecule type" value="Genomic_DNA"/>
</dbReference>
<protein>
    <submittedName>
        <fullName evidence="1">Uncharacterized protein</fullName>
    </submittedName>
</protein>
<sequence length="152" mass="15679">MALTVPVSALDRKRPDDQATAAAVAANQRATGLDAVKSPGELTVFIDNMLADLEARFDEMSQDVITRMNAMGDRIDTIETSIQDIINDGAAPNQPNHATGTNKTAKANSSTSPNDPLSEGGDNPAGDDSLMHTAPPEGVSDDSSSTIGGGKA</sequence>